<organism evidence="2 3">
    <name type="scientific">Cupriavidus neocaledonicus</name>
    <dbReference type="NCBI Taxonomy" id="1040979"/>
    <lineage>
        <taxon>Bacteria</taxon>
        <taxon>Pseudomonadati</taxon>
        <taxon>Pseudomonadota</taxon>
        <taxon>Betaproteobacteria</taxon>
        <taxon>Burkholderiales</taxon>
        <taxon>Burkholderiaceae</taxon>
        <taxon>Cupriavidus</taxon>
    </lineage>
</organism>
<proteinExistence type="predicted"/>
<keyword evidence="3" id="KW-1185">Reference proteome</keyword>
<dbReference type="Proteomes" id="UP000256710">
    <property type="component" value="Unassembled WGS sequence"/>
</dbReference>
<feature type="region of interest" description="Disordered" evidence="1">
    <location>
        <begin position="129"/>
        <end position="182"/>
    </location>
</feature>
<evidence type="ECO:0000313" key="3">
    <source>
        <dbReference type="Proteomes" id="UP000256710"/>
    </source>
</evidence>
<protein>
    <submittedName>
        <fullName evidence="2">Uncharacterized protein</fullName>
    </submittedName>
</protein>
<gene>
    <name evidence="2" type="ORF">CBM2605_P160010</name>
</gene>
<comment type="caution">
    <text evidence="2">The sequence shown here is derived from an EMBL/GenBank/DDBJ whole genome shotgun (WGS) entry which is preliminary data.</text>
</comment>
<sequence>MNFYGIYRVSEAALGKTGDGGGAGTGATRPAEPQGPQSHKARRHAALTPLEIRHVCGDSHSVAENGVAAPPATPPEYPFPTVIHPRARRAESVIPPLLSGKIGLLPFSSLPWPNITSSLPTPRVIPAPTSRRCASGSTASRPNRSWRASMTKRRCTPPASTPRRNSKPGSMPCAITWSSASA</sequence>
<evidence type="ECO:0000256" key="1">
    <source>
        <dbReference type="SAM" id="MobiDB-lite"/>
    </source>
</evidence>
<evidence type="ECO:0000313" key="2">
    <source>
        <dbReference type="EMBL" id="SOZ40446.1"/>
    </source>
</evidence>
<reference evidence="2 3" key="1">
    <citation type="submission" date="2018-01" db="EMBL/GenBank/DDBJ databases">
        <authorList>
            <person name="Clerissi C."/>
        </authorList>
    </citation>
    <scope>NUCLEOTIDE SEQUENCE [LARGE SCALE GENOMIC DNA]</scope>
    <source>
        <strain evidence="2">Cupriavidus taiwanensis STM 6082</strain>
    </source>
</reference>
<feature type="region of interest" description="Disordered" evidence="1">
    <location>
        <begin position="15"/>
        <end position="43"/>
    </location>
</feature>
<accession>A0ABY1VDM6</accession>
<feature type="compositionally biased region" description="Polar residues" evidence="1">
    <location>
        <begin position="135"/>
        <end position="148"/>
    </location>
</feature>
<dbReference type="EMBL" id="OFTC01000056">
    <property type="protein sequence ID" value="SOZ40446.1"/>
    <property type="molecule type" value="Genomic_DNA"/>
</dbReference>
<name>A0ABY1VDM6_9BURK</name>